<name>A0AA88A6D2_FICCA</name>
<gene>
    <name evidence="2" type="ORF">TIFTF001_016476</name>
</gene>
<dbReference type="EMBL" id="BTGU01000025">
    <property type="protein sequence ID" value="GMN47297.1"/>
    <property type="molecule type" value="Genomic_DNA"/>
</dbReference>
<reference evidence="2" key="1">
    <citation type="submission" date="2023-07" db="EMBL/GenBank/DDBJ databases">
        <title>draft genome sequence of fig (Ficus carica).</title>
        <authorList>
            <person name="Takahashi T."/>
            <person name="Nishimura K."/>
        </authorList>
    </citation>
    <scope>NUCLEOTIDE SEQUENCE</scope>
</reference>
<feature type="region of interest" description="Disordered" evidence="1">
    <location>
        <begin position="1"/>
        <end position="20"/>
    </location>
</feature>
<evidence type="ECO:0000313" key="3">
    <source>
        <dbReference type="Proteomes" id="UP001187192"/>
    </source>
</evidence>
<dbReference type="AlphaFoldDB" id="A0AA88A6D2"/>
<accession>A0AA88A6D2</accession>
<protein>
    <submittedName>
        <fullName evidence="2">Uncharacterized protein</fullName>
    </submittedName>
</protein>
<dbReference type="Proteomes" id="UP001187192">
    <property type="component" value="Unassembled WGS sequence"/>
</dbReference>
<comment type="caution">
    <text evidence="2">The sequence shown here is derived from an EMBL/GenBank/DDBJ whole genome shotgun (WGS) entry which is preliminary data.</text>
</comment>
<evidence type="ECO:0000313" key="2">
    <source>
        <dbReference type="EMBL" id="GMN47297.1"/>
    </source>
</evidence>
<sequence>MWPTRKLYPKRRGDCDSHQSLQGEKGFICVRLPPPLARTAAYADAEGDQFGDFSGNGVERISICVRLPPSSSLRMLRVIGLVTSAGMELKGFRWEFLDQI</sequence>
<organism evidence="2 3">
    <name type="scientific">Ficus carica</name>
    <name type="common">Common fig</name>
    <dbReference type="NCBI Taxonomy" id="3494"/>
    <lineage>
        <taxon>Eukaryota</taxon>
        <taxon>Viridiplantae</taxon>
        <taxon>Streptophyta</taxon>
        <taxon>Embryophyta</taxon>
        <taxon>Tracheophyta</taxon>
        <taxon>Spermatophyta</taxon>
        <taxon>Magnoliopsida</taxon>
        <taxon>eudicotyledons</taxon>
        <taxon>Gunneridae</taxon>
        <taxon>Pentapetalae</taxon>
        <taxon>rosids</taxon>
        <taxon>fabids</taxon>
        <taxon>Rosales</taxon>
        <taxon>Moraceae</taxon>
        <taxon>Ficeae</taxon>
        <taxon>Ficus</taxon>
    </lineage>
</organism>
<proteinExistence type="predicted"/>
<keyword evidence="3" id="KW-1185">Reference proteome</keyword>
<evidence type="ECO:0000256" key="1">
    <source>
        <dbReference type="SAM" id="MobiDB-lite"/>
    </source>
</evidence>